<sequence length="54" mass="6342">MVGGHALMTDSTHIKANANKNKFVHKYKKEKAKFYIYKLEATAIEEREVHEKKH</sequence>
<name>A0A9W5KR41_BACCE</name>
<dbReference type="EMBL" id="AHFG01000093">
    <property type="protein sequence ID" value="EJR62438.1"/>
    <property type="molecule type" value="Genomic_DNA"/>
</dbReference>
<comment type="caution">
    <text evidence="1">The sequence shown here is derived from an EMBL/GenBank/DDBJ whole genome shotgun (WGS) entry which is preliminary data.</text>
</comment>
<organism evidence="1 2">
    <name type="scientific">Bacillus cereus VD154</name>
    <dbReference type="NCBI Taxonomy" id="1053238"/>
    <lineage>
        <taxon>Bacteria</taxon>
        <taxon>Bacillati</taxon>
        <taxon>Bacillota</taxon>
        <taxon>Bacilli</taxon>
        <taxon>Bacillales</taxon>
        <taxon>Bacillaceae</taxon>
        <taxon>Bacillus</taxon>
        <taxon>Bacillus cereus group</taxon>
    </lineage>
</organism>
<evidence type="ECO:0008006" key="3">
    <source>
        <dbReference type="Google" id="ProtNLM"/>
    </source>
</evidence>
<protein>
    <recommendedName>
        <fullName evidence="3">Transposase IS4-like domain-containing protein</fullName>
    </recommendedName>
</protein>
<proteinExistence type="predicted"/>
<gene>
    <name evidence="1" type="ORF">IK5_05939</name>
</gene>
<accession>A0A9W5KR41</accession>
<dbReference type="Proteomes" id="UP000006967">
    <property type="component" value="Unassembled WGS sequence"/>
</dbReference>
<evidence type="ECO:0000313" key="1">
    <source>
        <dbReference type="EMBL" id="EJR62438.1"/>
    </source>
</evidence>
<dbReference type="AlphaFoldDB" id="A0A9W5KR41"/>
<evidence type="ECO:0000313" key="2">
    <source>
        <dbReference type="Proteomes" id="UP000006967"/>
    </source>
</evidence>
<reference evidence="1 2" key="1">
    <citation type="submission" date="2012-04" db="EMBL/GenBank/DDBJ databases">
        <title>The Genome Sequence of Bacillus cereus VD154.</title>
        <authorList>
            <consortium name="The Broad Institute Genome Sequencing Platform"/>
            <consortium name="The Broad Institute Genome Sequencing Center for Infectious Disease"/>
            <person name="Feldgarden M."/>
            <person name="Van der Auwera G.A."/>
            <person name="Mahillon J."/>
            <person name="Duprez V."/>
            <person name="Timmery S."/>
            <person name="Mattelet C."/>
            <person name="Dierick K."/>
            <person name="Sun M."/>
            <person name="Yu Z."/>
            <person name="Zhu L."/>
            <person name="Hu X."/>
            <person name="Shank E.B."/>
            <person name="Swiecicka I."/>
            <person name="Hansen B.M."/>
            <person name="Andrup L."/>
            <person name="Young S.K."/>
            <person name="Zeng Q."/>
            <person name="Gargeya S."/>
            <person name="Fitzgerald M."/>
            <person name="Haas B."/>
            <person name="Abouelleil A."/>
            <person name="Alvarado L."/>
            <person name="Arachchi H.M."/>
            <person name="Berlin A."/>
            <person name="Chapman S.B."/>
            <person name="Goldberg J."/>
            <person name="Griggs A."/>
            <person name="Gujja S."/>
            <person name="Hansen M."/>
            <person name="Howarth C."/>
            <person name="Imamovic A."/>
            <person name="Larimer J."/>
            <person name="McCowen C."/>
            <person name="Montmayeur A."/>
            <person name="Murphy C."/>
            <person name="Neiman D."/>
            <person name="Pearson M."/>
            <person name="Priest M."/>
            <person name="Roberts A."/>
            <person name="Saif S."/>
            <person name="Shea T."/>
            <person name="Sisk P."/>
            <person name="Sykes S."/>
            <person name="Wortman J."/>
            <person name="Nusbaum C."/>
            <person name="Birren B."/>
        </authorList>
    </citation>
    <scope>NUCLEOTIDE SEQUENCE [LARGE SCALE GENOMIC DNA]</scope>
    <source>
        <strain evidence="1 2">VD154</strain>
    </source>
</reference>